<dbReference type="EMBL" id="CAJVPI010002016">
    <property type="protein sequence ID" value="CAG8633515.1"/>
    <property type="molecule type" value="Genomic_DNA"/>
</dbReference>
<dbReference type="Proteomes" id="UP000789739">
    <property type="component" value="Unassembled WGS sequence"/>
</dbReference>
<evidence type="ECO:0000313" key="2">
    <source>
        <dbReference type="Proteomes" id="UP000789739"/>
    </source>
</evidence>
<dbReference type="OrthoDB" id="2409125at2759"/>
<evidence type="ECO:0000313" key="1">
    <source>
        <dbReference type="EMBL" id="CAG8633515.1"/>
    </source>
</evidence>
<keyword evidence="2" id="KW-1185">Reference proteome</keyword>
<protein>
    <submittedName>
        <fullName evidence="1">10383_t:CDS:1</fullName>
    </submittedName>
</protein>
<comment type="caution">
    <text evidence="1">The sequence shown here is derived from an EMBL/GenBank/DDBJ whole genome shotgun (WGS) entry which is preliminary data.</text>
</comment>
<organism evidence="1 2">
    <name type="scientific">Paraglomus brasilianum</name>
    <dbReference type="NCBI Taxonomy" id="144538"/>
    <lineage>
        <taxon>Eukaryota</taxon>
        <taxon>Fungi</taxon>
        <taxon>Fungi incertae sedis</taxon>
        <taxon>Mucoromycota</taxon>
        <taxon>Glomeromycotina</taxon>
        <taxon>Glomeromycetes</taxon>
        <taxon>Paraglomerales</taxon>
        <taxon>Paraglomeraceae</taxon>
        <taxon>Paraglomus</taxon>
    </lineage>
</organism>
<sequence>WGSTKVQLIIPNREVAEQWRRWIIEIIGVARLAKSGSHNEMKKSAKDGLNQIVDKNYRSNTASHIQMIVEVAMPSTKKHLRLCSTSTT</sequence>
<gene>
    <name evidence="1" type="ORF">PBRASI_LOCUS9378</name>
</gene>
<name>A0A9N9DFR4_9GLOM</name>
<feature type="non-terminal residue" evidence="1">
    <location>
        <position position="1"/>
    </location>
</feature>
<reference evidence="1" key="1">
    <citation type="submission" date="2021-06" db="EMBL/GenBank/DDBJ databases">
        <authorList>
            <person name="Kallberg Y."/>
            <person name="Tangrot J."/>
            <person name="Rosling A."/>
        </authorList>
    </citation>
    <scope>NUCLEOTIDE SEQUENCE</scope>
    <source>
        <strain evidence="1">BR232B</strain>
    </source>
</reference>
<dbReference type="AlphaFoldDB" id="A0A9N9DFR4"/>
<proteinExistence type="predicted"/>
<accession>A0A9N9DFR4</accession>